<keyword evidence="9" id="KW-0378">Hydrolase</keyword>
<dbReference type="Gene3D" id="1.10.3810.10">
    <property type="entry name" value="Biosynthetic peptidoglycan transglycosylase-like"/>
    <property type="match status" value="1"/>
</dbReference>
<feature type="domain" description="Penicillin-binding protein transpeptidase" evidence="18">
    <location>
        <begin position="326"/>
        <end position="623"/>
    </location>
</feature>
<comment type="similarity">
    <text evidence="3">In the N-terminal section; belongs to the glycosyltransferase 51 family.</text>
</comment>
<dbReference type="InterPro" id="IPR036950">
    <property type="entry name" value="PBP_transglycosylase"/>
</dbReference>
<keyword evidence="6" id="KW-0645">Protease</keyword>
<keyword evidence="12" id="KW-0472">Membrane</keyword>
<dbReference type="GO" id="GO:0008955">
    <property type="term" value="F:peptidoglycan glycosyltransferase activity"/>
    <property type="evidence" value="ECO:0007669"/>
    <property type="project" value="UniProtKB-EC"/>
</dbReference>
<dbReference type="AlphaFoldDB" id="A0A1F5X3B9"/>
<dbReference type="PANTHER" id="PTHR32282">
    <property type="entry name" value="BINDING PROTEIN TRANSPEPTIDASE, PUTATIVE-RELATED"/>
    <property type="match status" value="1"/>
</dbReference>
<dbReference type="SUPFAM" id="SSF56601">
    <property type="entry name" value="beta-lactamase/transpeptidase-like"/>
    <property type="match status" value="1"/>
</dbReference>
<dbReference type="GO" id="GO:0005886">
    <property type="term" value="C:plasma membrane"/>
    <property type="evidence" value="ECO:0007669"/>
    <property type="project" value="UniProtKB-SubCell"/>
</dbReference>
<evidence type="ECO:0000259" key="19">
    <source>
        <dbReference type="Pfam" id="PF00912"/>
    </source>
</evidence>
<keyword evidence="13" id="KW-0511">Multifunctional enzyme</keyword>
<sequence>MVRIWRKRKLILWTSAGVFAVLILGTVVYATTSVPNFGSLEDRKIVQSTKIYDRTGKVLLYDIHGDIQRTVIPFEEIPNYAKNATIVIEDQNFYRHAGVSPTSILRALLVNMHLKSGIIGQGGSTLTQQLVKQSFLTPERSLIRKIREAILALKVEASYSKDEILGFYLNEMPWGRSAYGIEAASQTYFAKPAKDITVAESAYLAAMLQAPTRYSPYGSHTDELEGRKNLVIDRLHEKNLITEEEYNAAKAEQVKFAARAVGGIKAPHFSIYVREYLVEKYGEDVVEKGGLKVTTSLNWEWQEKLEELVRTSAEQNEKNFRAYNAGMVATDPKTGQIMALVGSRDYFADPLPEGCSPGVNCKFDPQVNMTLRSRQPGSSIKPVIYATAFKKGYTPNTVLFDARTEFSAYCSPTSVPDPGVDPERCYHPDNFDNVFRGPMSLRSALAQSVNVVAVKVLYLAGLSDSLRVARDMGITTLDDPDRYGLTLVLGGGEVKLLELTNAYGVFANDGAYSPSTPILKIEDGDGNALEEFREAKTQALDPNVARMISNVLSDDNAKAPAFTEASAPSLFIHERKVAVKTGTTQDTRDTWVIGYTPNVVLGVWAGNNDNAAMERRVAGLIVAPIWHKALTEVILPTLPQENFITPEIPERDKPVLNGEWRGGQVYKIDKTSGKLASEFTPEELIEKRVVQEVHTILHWVDKSNPSGPPPSDPSRDSQYRNWETSVRAWAAANGIMDETSGVIPGEYDDSHRPENFPRAQIFLDSADTVSDGTRIMARVETSSTYPIEQVDIFLGEEYIGSHKSAPYIFPIRIQGGPGEEIKITAIVYDQVRNKTTVEKIVRISEN</sequence>
<evidence type="ECO:0000256" key="16">
    <source>
        <dbReference type="ARBA" id="ARBA00049902"/>
    </source>
</evidence>
<dbReference type="EMBL" id="MFIE01000019">
    <property type="protein sequence ID" value="OGF82377.1"/>
    <property type="molecule type" value="Genomic_DNA"/>
</dbReference>
<feature type="domain" description="Glycosyl transferase family 51" evidence="19">
    <location>
        <begin position="65"/>
        <end position="235"/>
    </location>
</feature>
<keyword evidence="7" id="KW-0328">Glycosyltransferase</keyword>
<protein>
    <submittedName>
        <fullName evidence="20">Uncharacterized protein</fullName>
    </submittedName>
</protein>
<dbReference type="Pfam" id="PF00912">
    <property type="entry name" value="Transgly"/>
    <property type="match status" value="1"/>
</dbReference>
<dbReference type="InterPro" id="IPR013783">
    <property type="entry name" value="Ig-like_fold"/>
</dbReference>
<comment type="similarity">
    <text evidence="2">In the C-terminal section; belongs to the transpeptidase family.</text>
</comment>
<proteinExistence type="inferred from homology"/>
<dbReference type="SUPFAM" id="SSF53955">
    <property type="entry name" value="Lysozyme-like"/>
    <property type="match status" value="1"/>
</dbReference>
<evidence type="ECO:0000256" key="15">
    <source>
        <dbReference type="ARBA" id="ARBA00034000"/>
    </source>
</evidence>
<feature type="region of interest" description="Disordered" evidence="17">
    <location>
        <begin position="700"/>
        <end position="719"/>
    </location>
</feature>
<evidence type="ECO:0000313" key="20">
    <source>
        <dbReference type="EMBL" id="OGF82377.1"/>
    </source>
</evidence>
<evidence type="ECO:0000313" key="21">
    <source>
        <dbReference type="Proteomes" id="UP000178684"/>
    </source>
</evidence>
<evidence type="ECO:0000256" key="12">
    <source>
        <dbReference type="ARBA" id="ARBA00023136"/>
    </source>
</evidence>
<evidence type="ECO:0000256" key="6">
    <source>
        <dbReference type="ARBA" id="ARBA00022670"/>
    </source>
</evidence>
<keyword evidence="11" id="KW-0573">Peptidoglycan synthesis</keyword>
<reference evidence="20 21" key="1">
    <citation type="journal article" date="2016" name="Nat. Commun.">
        <title>Thousands of microbial genomes shed light on interconnected biogeochemical processes in an aquifer system.</title>
        <authorList>
            <person name="Anantharaman K."/>
            <person name="Brown C.T."/>
            <person name="Hug L.A."/>
            <person name="Sharon I."/>
            <person name="Castelle C.J."/>
            <person name="Probst A.J."/>
            <person name="Thomas B.C."/>
            <person name="Singh A."/>
            <person name="Wilkins M.J."/>
            <person name="Karaoz U."/>
            <person name="Brodie E.L."/>
            <person name="Williams K.H."/>
            <person name="Hubbard S.S."/>
            <person name="Banfield J.F."/>
        </authorList>
    </citation>
    <scope>NUCLEOTIDE SEQUENCE [LARGE SCALE GENOMIC DNA]</scope>
</reference>
<comment type="catalytic activity">
    <reaction evidence="16">
        <text>[GlcNAc-(1-&gt;4)-Mur2Ac(oyl-L-Ala-gamma-D-Glu-L-Lys-D-Ala-D-Ala)](n)-di-trans,octa-cis-undecaprenyl diphosphate + beta-D-GlcNAc-(1-&gt;4)-Mur2Ac(oyl-L-Ala-gamma-D-Glu-L-Lys-D-Ala-D-Ala)-di-trans,octa-cis-undecaprenyl diphosphate = [GlcNAc-(1-&gt;4)-Mur2Ac(oyl-L-Ala-gamma-D-Glu-L-Lys-D-Ala-D-Ala)](n+1)-di-trans,octa-cis-undecaprenyl diphosphate + di-trans,octa-cis-undecaprenyl diphosphate + H(+)</text>
        <dbReference type="Rhea" id="RHEA:23708"/>
        <dbReference type="Rhea" id="RHEA-COMP:9602"/>
        <dbReference type="Rhea" id="RHEA-COMP:9603"/>
        <dbReference type="ChEBI" id="CHEBI:15378"/>
        <dbReference type="ChEBI" id="CHEBI:58405"/>
        <dbReference type="ChEBI" id="CHEBI:60033"/>
        <dbReference type="ChEBI" id="CHEBI:78435"/>
        <dbReference type="EC" id="2.4.99.28"/>
    </reaction>
</comment>
<dbReference type="GO" id="GO:0009252">
    <property type="term" value="P:peptidoglycan biosynthetic process"/>
    <property type="evidence" value="ECO:0007669"/>
    <property type="project" value="UniProtKB-KW"/>
</dbReference>
<evidence type="ECO:0000256" key="4">
    <source>
        <dbReference type="ARBA" id="ARBA00022475"/>
    </source>
</evidence>
<dbReference type="GO" id="GO:0071555">
    <property type="term" value="P:cell wall organization"/>
    <property type="evidence" value="ECO:0007669"/>
    <property type="project" value="UniProtKB-KW"/>
</dbReference>
<dbReference type="GO" id="GO:0008360">
    <property type="term" value="P:regulation of cell shape"/>
    <property type="evidence" value="ECO:0007669"/>
    <property type="project" value="UniProtKB-KW"/>
</dbReference>
<keyword evidence="8" id="KW-0808">Transferase</keyword>
<dbReference type="FunFam" id="1.10.3810.10:FF:000001">
    <property type="entry name" value="Penicillin-binding protein 1A"/>
    <property type="match status" value="1"/>
</dbReference>
<dbReference type="InterPro" id="IPR012338">
    <property type="entry name" value="Beta-lactam/transpept-like"/>
</dbReference>
<keyword evidence="5" id="KW-0121">Carboxypeptidase</keyword>
<evidence type="ECO:0000256" key="7">
    <source>
        <dbReference type="ARBA" id="ARBA00022676"/>
    </source>
</evidence>
<evidence type="ECO:0000256" key="14">
    <source>
        <dbReference type="ARBA" id="ARBA00023316"/>
    </source>
</evidence>
<evidence type="ECO:0000256" key="1">
    <source>
        <dbReference type="ARBA" id="ARBA00004236"/>
    </source>
</evidence>
<dbReference type="Pfam" id="PF00905">
    <property type="entry name" value="Transpeptidase"/>
    <property type="match status" value="1"/>
</dbReference>
<evidence type="ECO:0000256" key="5">
    <source>
        <dbReference type="ARBA" id="ARBA00022645"/>
    </source>
</evidence>
<comment type="catalytic activity">
    <reaction evidence="15">
        <text>Preferential cleavage: (Ac)2-L-Lys-D-Ala-|-D-Ala. Also transpeptidation of peptidyl-alanyl moieties that are N-acyl substituents of D-alanine.</text>
        <dbReference type="EC" id="3.4.16.4"/>
    </reaction>
</comment>
<dbReference type="Proteomes" id="UP000178684">
    <property type="component" value="Unassembled WGS sequence"/>
</dbReference>
<keyword evidence="10" id="KW-0133">Cell shape</keyword>
<accession>A0A1F5X3B9</accession>
<evidence type="ECO:0000259" key="18">
    <source>
        <dbReference type="Pfam" id="PF00905"/>
    </source>
</evidence>
<evidence type="ECO:0000256" key="17">
    <source>
        <dbReference type="SAM" id="MobiDB-lite"/>
    </source>
</evidence>
<dbReference type="GO" id="GO:0009002">
    <property type="term" value="F:serine-type D-Ala-D-Ala carboxypeptidase activity"/>
    <property type="evidence" value="ECO:0007669"/>
    <property type="project" value="UniProtKB-EC"/>
</dbReference>
<dbReference type="InterPro" id="IPR001264">
    <property type="entry name" value="Glyco_trans_51"/>
</dbReference>
<evidence type="ECO:0000256" key="2">
    <source>
        <dbReference type="ARBA" id="ARBA00007090"/>
    </source>
</evidence>
<dbReference type="InterPro" id="IPR001460">
    <property type="entry name" value="PCN-bd_Tpept"/>
</dbReference>
<keyword evidence="14" id="KW-0961">Cell wall biogenesis/degradation</keyword>
<evidence type="ECO:0000256" key="13">
    <source>
        <dbReference type="ARBA" id="ARBA00023268"/>
    </source>
</evidence>
<dbReference type="GO" id="GO:0008658">
    <property type="term" value="F:penicillin binding"/>
    <property type="evidence" value="ECO:0007669"/>
    <property type="project" value="InterPro"/>
</dbReference>
<dbReference type="Gene3D" id="3.40.710.10">
    <property type="entry name" value="DD-peptidase/beta-lactamase superfamily"/>
    <property type="match status" value="1"/>
</dbReference>
<evidence type="ECO:0000256" key="11">
    <source>
        <dbReference type="ARBA" id="ARBA00022984"/>
    </source>
</evidence>
<dbReference type="GO" id="GO:0006508">
    <property type="term" value="P:proteolysis"/>
    <property type="evidence" value="ECO:0007669"/>
    <property type="project" value="UniProtKB-KW"/>
</dbReference>
<keyword evidence="4" id="KW-1003">Cell membrane</keyword>
<organism evidence="20 21">
    <name type="scientific">Candidatus Giovannonibacteria bacterium RIFCSPLOWO2_01_FULL_46_13</name>
    <dbReference type="NCBI Taxonomy" id="1798352"/>
    <lineage>
        <taxon>Bacteria</taxon>
        <taxon>Candidatus Giovannoniibacteriota</taxon>
    </lineage>
</organism>
<dbReference type="InterPro" id="IPR050396">
    <property type="entry name" value="Glycosyltr_51/Transpeptidase"/>
</dbReference>
<gene>
    <name evidence="20" type="ORF">A3B18_03465</name>
</gene>
<evidence type="ECO:0000256" key="10">
    <source>
        <dbReference type="ARBA" id="ARBA00022960"/>
    </source>
</evidence>
<dbReference type="GO" id="GO:0030288">
    <property type="term" value="C:outer membrane-bounded periplasmic space"/>
    <property type="evidence" value="ECO:0007669"/>
    <property type="project" value="TreeGrafter"/>
</dbReference>
<evidence type="ECO:0000256" key="8">
    <source>
        <dbReference type="ARBA" id="ARBA00022679"/>
    </source>
</evidence>
<dbReference type="Gene3D" id="2.60.40.10">
    <property type="entry name" value="Immunoglobulins"/>
    <property type="match status" value="1"/>
</dbReference>
<evidence type="ECO:0000256" key="9">
    <source>
        <dbReference type="ARBA" id="ARBA00022801"/>
    </source>
</evidence>
<name>A0A1F5X3B9_9BACT</name>
<dbReference type="InterPro" id="IPR023346">
    <property type="entry name" value="Lysozyme-like_dom_sf"/>
</dbReference>
<dbReference type="PANTHER" id="PTHR32282:SF11">
    <property type="entry name" value="PENICILLIN-BINDING PROTEIN 1B"/>
    <property type="match status" value="1"/>
</dbReference>
<comment type="caution">
    <text evidence="20">The sequence shown here is derived from an EMBL/GenBank/DDBJ whole genome shotgun (WGS) entry which is preliminary data.</text>
</comment>
<comment type="subcellular location">
    <subcellularLocation>
        <location evidence="1">Cell membrane</location>
    </subcellularLocation>
</comment>
<evidence type="ECO:0000256" key="3">
    <source>
        <dbReference type="ARBA" id="ARBA00007739"/>
    </source>
</evidence>